<accession>A0A4R5DGE5</accession>
<proteinExistence type="predicted"/>
<keyword evidence="5" id="KW-1185">Reference proteome</keyword>
<sequence length="239" mass="24839">MRSGPDRSDRRGVLLAAAATALLATLGAILLVIGLGITSSDAPITTDESAAAGVTPPTPSSSPANPADNKGTNHPTTGNQNSRANAPRPQFLPGSPPVSLDIPAIAVRSTTIVGLGLQDDGSIEVPRDANQPGWYTPGPSPGQLGPAIIAGHVDSDTGPAIFYRLGELRRGDRVHVTRADGTAATFVIDRVTTYDKDEFPTRSVYGATNRAELRLITCGGDYDEETGYDSNLVAFAHLV</sequence>
<keyword evidence="1" id="KW-0378">Hydrolase</keyword>
<dbReference type="OrthoDB" id="525039at2"/>
<evidence type="ECO:0000313" key="5">
    <source>
        <dbReference type="Proteomes" id="UP000294739"/>
    </source>
</evidence>
<dbReference type="InterPro" id="IPR005754">
    <property type="entry name" value="Sortase"/>
</dbReference>
<evidence type="ECO:0000256" key="2">
    <source>
        <dbReference type="SAM" id="MobiDB-lite"/>
    </source>
</evidence>
<keyword evidence="3" id="KW-1133">Transmembrane helix</keyword>
<name>A0A4R5DGE5_9ACTN</name>
<dbReference type="SUPFAM" id="SSF63817">
    <property type="entry name" value="Sortase"/>
    <property type="match status" value="1"/>
</dbReference>
<feature type="compositionally biased region" description="Polar residues" evidence="2">
    <location>
        <begin position="70"/>
        <end position="84"/>
    </location>
</feature>
<feature type="transmembrane region" description="Helical" evidence="3">
    <location>
        <begin position="12"/>
        <end position="37"/>
    </location>
</feature>
<evidence type="ECO:0000313" key="4">
    <source>
        <dbReference type="EMBL" id="TDE13056.1"/>
    </source>
</evidence>
<dbReference type="Proteomes" id="UP000294739">
    <property type="component" value="Unassembled WGS sequence"/>
</dbReference>
<dbReference type="InterPro" id="IPR042001">
    <property type="entry name" value="Sortase_F"/>
</dbReference>
<dbReference type="PROSITE" id="PS51318">
    <property type="entry name" value="TAT"/>
    <property type="match status" value="1"/>
</dbReference>
<dbReference type="InParanoid" id="A0A4R5DGE5"/>
<dbReference type="Pfam" id="PF04203">
    <property type="entry name" value="Sortase"/>
    <property type="match status" value="1"/>
</dbReference>
<dbReference type="NCBIfam" id="NF033748">
    <property type="entry name" value="class_F_sortase"/>
    <property type="match status" value="1"/>
</dbReference>
<comment type="caution">
    <text evidence="4">The sequence shown here is derived from an EMBL/GenBank/DDBJ whole genome shotgun (WGS) entry which is preliminary data.</text>
</comment>
<feature type="compositionally biased region" description="Low complexity" evidence="2">
    <location>
        <begin position="49"/>
        <end position="67"/>
    </location>
</feature>
<dbReference type="EMBL" id="SMKZ01000006">
    <property type="protein sequence ID" value="TDE13056.1"/>
    <property type="molecule type" value="Genomic_DNA"/>
</dbReference>
<dbReference type="CDD" id="cd05829">
    <property type="entry name" value="Sortase_F"/>
    <property type="match status" value="1"/>
</dbReference>
<dbReference type="InterPro" id="IPR006311">
    <property type="entry name" value="TAT_signal"/>
</dbReference>
<dbReference type="Gene3D" id="2.40.260.10">
    <property type="entry name" value="Sortase"/>
    <property type="match status" value="1"/>
</dbReference>
<dbReference type="InterPro" id="IPR023365">
    <property type="entry name" value="Sortase_dom-sf"/>
</dbReference>
<dbReference type="RefSeq" id="WP_131892619.1">
    <property type="nucleotide sequence ID" value="NZ_SMKZ01000006.1"/>
</dbReference>
<gene>
    <name evidence="4" type="ORF">E1269_06595</name>
</gene>
<reference evidence="4 5" key="1">
    <citation type="submission" date="2019-03" db="EMBL/GenBank/DDBJ databases">
        <title>Draft genome sequences of novel Actinobacteria.</title>
        <authorList>
            <person name="Sahin N."/>
            <person name="Ay H."/>
            <person name="Saygin H."/>
        </authorList>
    </citation>
    <scope>NUCLEOTIDE SEQUENCE [LARGE SCALE GENOMIC DNA]</scope>
    <source>
        <strain evidence="4 5">5K138</strain>
    </source>
</reference>
<keyword evidence="3" id="KW-0812">Transmembrane</keyword>
<dbReference type="GO" id="GO:0016787">
    <property type="term" value="F:hydrolase activity"/>
    <property type="evidence" value="ECO:0007669"/>
    <property type="project" value="UniProtKB-KW"/>
</dbReference>
<organism evidence="4 5">
    <name type="scientific">Jiangella asiatica</name>
    <dbReference type="NCBI Taxonomy" id="2530372"/>
    <lineage>
        <taxon>Bacteria</taxon>
        <taxon>Bacillati</taxon>
        <taxon>Actinomycetota</taxon>
        <taxon>Actinomycetes</taxon>
        <taxon>Jiangellales</taxon>
        <taxon>Jiangellaceae</taxon>
        <taxon>Jiangella</taxon>
    </lineage>
</organism>
<keyword evidence="3" id="KW-0472">Membrane</keyword>
<evidence type="ECO:0000256" key="3">
    <source>
        <dbReference type="SAM" id="Phobius"/>
    </source>
</evidence>
<feature type="region of interest" description="Disordered" evidence="2">
    <location>
        <begin position="48"/>
        <end position="99"/>
    </location>
</feature>
<evidence type="ECO:0000256" key="1">
    <source>
        <dbReference type="ARBA" id="ARBA00022801"/>
    </source>
</evidence>
<dbReference type="AlphaFoldDB" id="A0A4R5DGE5"/>
<protein>
    <submittedName>
        <fullName evidence="4">Class F sortase</fullName>
    </submittedName>
</protein>